<evidence type="ECO:0000313" key="3">
    <source>
        <dbReference type="EMBL" id="KAF4388747.1"/>
    </source>
</evidence>
<comment type="caution">
    <text evidence="2">The sequence shown here is derived from an EMBL/GenBank/DDBJ whole genome shotgun (WGS) entry which is preliminary data.</text>
</comment>
<dbReference type="InterPro" id="IPR040374">
    <property type="entry name" value="BIC"/>
</dbReference>
<organism evidence="2 4">
    <name type="scientific">Cannabis sativa</name>
    <name type="common">Hemp</name>
    <name type="synonym">Marijuana</name>
    <dbReference type="NCBI Taxonomy" id="3483"/>
    <lineage>
        <taxon>Eukaryota</taxon>
        <taxon>Viridiplantae</taxon>
        <taxon>Streptophyta</taxon>
        <taxon>Embryophyta</taxon>
        <taxon>Tracheophyta</taxon>
        <taxon>Spermatophyta</taxon>
        <taxon>Magnoliopsida</taxon>
        <taxon>eudicotyledons</taxon>
        <taxon>Gunneridae</taxon>
        <taxon>Pentapetalae</taxon>
        <taxon>rosids</taxon>
        <taxon>fabids</taxon>
        <taxon>Rosales</taxon>
        <taxon>Cannabaceae</taxon>
        <taxon>Cannabis</taxon>
    </lineage>
</organism>
<sequence>MEEEIITTTYYFPKKMRFSHQKPSQSCPNPNPNPSNNTTSLLLFSCNKPNRSCVSLPAAFDDDDDQKSCSGRERLKRHRDEVAGRVRVPDKWGKEELMKDWIDYSSFDKLLAPIGLRSAREALVVHARRRRNGASTY</sequence>
<dbReference type="GO" id="GO:0009785">
    <property type="term" value="P:blue light signaling pathway"/>
    <property type="evidence" value="ECO:0007669"/>
    <property type="project" value="InterPro"/>
</dbReference>
<feature type="compositionally biased region" description="Low complexity" evidence="1">
    <location>
        <begin position="23"/>
        <end position="40"/>
    </location>
</feature>
<protein>
    <recommendedName>
        <fullName evidence="6">Protein BIC1</fullName>
    </recommendedName>
</protein>
<accession>A0A803PZH0</accession>
<dbReference type="PANTHER" id="PTHR34207">
    <property type="entry name" value="PROTEIN BIC1"/>
    <property type="match status" value="1"/>
</dbReference>
<keyword evidence="5" id="KW-1185">Reference proteome</keyword>
<dbReference type="EMBL" id="JAATIP010000068">
    <property type="protein sequence ID" value="KAF4379779.1"/>
    <property type="molecule type" value="Genomic_DNA"/>
</dbReference>
<dbReference type="Proteomes" id="UP000583929">
    <property type="component" value="Unassembled WGS sequence"/>
</dbReference>
<name>A0A7J6GCC4_CANSA</name>
<gene>
    <name evidence="2" type="ORF">F8388_023796</name>
    <name evidence="3" type="ORF">G4B88_019024</name>
</gene>
<evidence type="ECO:0000256" key="1">
    <source>
        <dbReference type="SAM" id="MobiDB-lite"/>
    </source>
</evidence>
<proteinExistence type="predicted"/>
<evidence type="ECO:0000313" key="2">
    <source>
        <dbReference type="EMBL" id="KAF4379779.1"/>
    </source>
</evidence>
<feature type="region of interest" description="Disordered" evidence="1">
    <location>
        <begin position="19"/>
        <end position="40"/>
    </location>
</feature>
<evidence type="ECO:0000313" key="4">
    <source>
        <dbReference type="Proteomes" id="UP000525078"/>
    </source>
</evidence>
<evidence type="ECO:0000313" key="5">
    <source>
        <dbReference type="Proteomes" id="UP000583929"/>
    </source>
</evidence>
<dbReference type="PANTHER" id="PTHR34207:SF17">
    <property type="entry name" value="PROTEIN BIC2"/>
    <property type="match status" value="1"/>
</dbReference>
<evidence type="ECO:0008006" key="6">
    <source>
        <dbReference type="Google" id="ProtNLM"/>
    </source>
</evidence>
<dbReference type="EMBL" id="JAATIQ010000072">
    <property type="protein sequence ID" value="KAF4388747.1"/>
    <property type="molecule type" value="Genomic_DNA"/>
</dbReference>
<dbReference type="AlphaFoldDB" id="A0A7J6GCC4"/>
<accession>A0A7J6GCC4</accession>
<dbReference type="Proteomes" id="UP000525078">
    <property type="component" value="Unassembled WGS sequence"/>
</dbReference>
<dbReference type="CDD" id="cd22645">
    <property type="entry name" value="BIC1_CID"/>
    <property type="match status" value="1"/>
</dbReference>
<reference evidence="4 5" key="1">
    <citation type="journal article" date="2020" name="bioRxiv">
        <title>Sequence and annotation of 42 cannabis genomes reveals extensive copy number variation in cannabinoid synthesis and pathogen resistance genes.</title>
        <authorList>
            <person name="Mckernan K.J."/>
            <person name="Helbert Y."/>
            <person name="Kane L.T."/>
            <person name="Ebling H."/>
            <person name="Zhang L."/>
            <person name="Liu B."/>
            <person name="Eaton Z."/>
            <person name="Mclaughlin S."/>
            <person name="Kingan S."/>
            <person name="Baybayan P."/>
            <person name="Concepcion G."/>
            <person name="Jordan M."/>
            <person name="Riva A."/>
            <person name="Barbazuk W."/>
            <person name="Harkins T."/>
        </authorList>
    </citation>
    <scope>NUCLEOTIDE SEQUENCE [LARGE SCALE GENOMIC DNA]</scope>
    <source>
        <strain evidence="4 5">cv. Jamaican Lion 4</strain>
        <strain evidence="3">Father</strain>
        <strain evidence="2">Mother</strain>
        <tissue evidence="2">Leaf</tissue>
    </source>
</reference>